<keyword evidence="2" id="KW-1185">Reference proteome</keyword>
<proteinExistence type="predicted"/>
<protein>
    <submittedName>
        <fullName evidence="1">(salmon louse) hypothetical protein</fullName>
    </submittedName>
</protein>
<sequence>MNNIYTLKKKVVKFEKLEENRKTKTKAYQHQHTIFKNRPQYEANCFFFKKTLSPSLERGGKYTRERNSERRLVGTFNEPLSEREKKRGRNITLSVYNKMKNFLP</sequence>
<organism evidence="1 2">
    <name type="scientific">Lepeophtheirus salmonis</name>
    <name type="common">Salmon louse</name>
    <name type="synonym">Caligus salmonis</name>
    <dbReference type="NCBI Taxonomy" id="72036"/>
    <lineage>
        <taxon>Eukaryota</taxon>
        <taxon>Metazoa</taxon>
        <taxon>Ecdysozoa</taxon>
        <taxon>Arthropoda</taxon>
        <taxon>Crustacea</taxon>
        <taxon>Multicrustacea</taxon>
        <taxon>Hexanauplia</taxon>
        <taxon>Copepoda</taxon>
        <taxon>Siphonostomatoida</taxon>
        <taxon>Caligidae</taxon>
        <taxon>Lepeophtheirus</taxon>
    </lineage>
</organism>
<evidence type="ECO:0000313" key="1">
    <source>
        <dbReference type="EMBL" id="CAF2840634.1"/>
    </source>
</evidence>
<gene>
    <name evidence="1" type="ORF">LSAA_4926</name>
</gene>
<name>A0A7R8CPL8_LEPSM</name>
<evidence type="ECO:0000313" key="2">
    <source>
        <dbReference type="Proteomes" id="UP000675881"/>
    </source>
</evidence>
<dbReference type="EMBL" id="HG994593">
    <property type="protein sequence ID" value="CAF2840634.1"/>
    <property type="molecule type" value="Genomic_DNA"/>
</dbReference>
<dbReference type="AlphaFoldDB" id="A0A7R8CPL8"/>
<dbReference type="Proteomes" id="UP000675881">
    <property type="component" value="Chromosome 14"/>
</dbReference>
<reference evidence="1" key="1">
    <citation type="submission" date="2021-02" db="EMBL/GenBank/DDBJ databases">
        <authorList>
            <person name="Bekaert M."/>
        </authorList>
    </citation>
    <scope>NUCLEOTIDE SEQUENCE</scope>
    <source>
        <strain evidence="1">IoA-00</strain>
    </source>
</reference>
<accession>A0A7R8CPL8</accession>